<dbReference type="Pfam" id="PF13581">
    <property type="entry name" value="HATPase_c_2"/>
    <property type="match status" value="1"/>
</dbReference>
<keyword evidence="1" id="KW-0808">Transferase</keyword>
<accession>A0ABV3CL88</accession>
<dbReference type="SUPFAM" id="SSF55874">
    <property type="entry name" value="ATPase domain of HSP90 chaperone/DNA topoisomerase II/histidine kinase"/>
    <property type="match status" value="1"/>
</dbReference>
<keyword evidence="1" id="KW-0418">Kinase</keyword>
<dbReference type="InterPro" id="IPR003594">
    <property type="entry name" value="HATPase_dom"/>
</dbReference>
<keyword evidence="3" id="KW-0547">Nucleotide-binding</keyword>
<dbReference type="InterPro" id="IPR050267">
    <property type="entry name" value="Anti-sigma-factor_SerPK"/>
</dbReference>
<dbReference type="PANTHER" id="PTHR35526">
    <property type="entry name" value="ANTI-SIGMA-F FACTOR RSBW-RELATED"/>
    <property type="match status" value="1"/>
</dbReference>
<dbReference type="Proteomes" id="UP001551329">
    <property type="component" value="Unassembled WGS sequence"/>
</dbReference>
<sequence length="169" mass="17792">MTSLGQRQSMTGRDAPRATALTRCYELTQGAGVARTCREVTQRALSEWFGPAGAPGQVAAEDALLLVSEIVTNAFVHGGVPYELRLDRTDGGLWVQVSDTSPVRPRPHGPHHAGSPSGHGLYLLERLAVAWGCLPRGAGKTVWFEVAVLSPTGGEAREPAPGARGPSST</sequence>
<dbReference type="EMBL" id="JBEZAE010000040">
    <property type="protein sequence ID" value="MEU7075552.1"/>
    <property type="molecule type" value="Genomic_DNA"/>
</dbReference>
<evidence type="ECO:0000256" key="1">
    <source>
        <dbReference type="ARBA" id="ARBA00022527"/>
    </source>
</evidence>
<dbReference type="InterPro" id="IPR036890">
    <property type="entry name" value="HATPase_C_sf"/>
</dbReference>
<dbReference type="CDD" id="cd16936">
    <property type="entry name" value="HATPase_RsbW-like"/>
    <property type="match status" value="1"/>
</dbReference>
<dbReference type="GO" id="GO:0005524">
    <property type="term" value="F:ATP binding"/>
    <property type="evidence" value="ECO:0007669"/>
    <property type="project" value="UniProtKB-KW"/>
</dbReference>
<gene>
    <name evidence="3" type="ORF">AB0A88_36340</name>
</gene>
<feature type="domain" description="Histidine kinase/HSP90-like ATPase" evidence="2">
    <location>
        <begin position="42"/>
        <end position="131"/>
    </location>
</feature>
<evidence type="ECO:0000313" key="3">
    <source>
        <dbReference type="EMBL" id="MEU7075552.1"/>
    </source>
</evidence>
<evidence type="ECO:0000313" key="4">
    <source>
        <dbReference type="Proteomes" id="UP001551329"/>
    </source>
</evidence>
<keyword evidence="1" id="KW-0723">Serine/threonine-protein kinase</keyword>
<keyword evidence="3" id="KW-0067">ATP-binding</keyword>
<dbReference type="PANTHER" id="PTHR35526:SF3">
    <property type="entry name" value="ANTI-SIGMA-F FACTOR RSBW"/>
    <property type="match status" value="1"/>
</dbReference>
<dbReference type="Gene3D" id="3.30.565.10">
    <property type="entry name" value="Histidine kinase-like ATPase, C-terminal domain"/>
    <property type="match status" value="1"/>
</dbReference>
<organism evidence="3 4">
    <name type="scientific">Streptomyces narbonensis</name>
    <dbReference type="NCBI Taxonomy" id="67333"/>
    <lineage>
        <taxon>Bacteria</taxon>
        <taxon>Bacillati</taxon>
        <taxon>Actinomycetota</taxon>
        <taxon>Actinomycetes</taxon>
        <taxon>Kitasatosporales</taxon>
        <taxon>Streptomycetaceae</taxon>
        <taxon>Streptomyces</taxon>
    </lineage>
</organism>
<proteinExistence type="predicted"/>
<dbReference type="RefSeq" id="WP_358478109.1">
    <property type="nucleotide sequence ID" value="NZ_JBEZAE010000040.1"/>
</dbReference>
<comment type="caution">
    <text evidence="3">The sequence shown here is derived from an EMBL/GenBank/DDBJ whole genome shotgun (WGS) entry which is preliminary data.</text>
</comment>
<protein>
    <submittedName>
        <fullName evidence="3">ATP-binding protein</fullName>
    </submittedName>
</protein>
<name>A0ABV3CL88_9ACTN</name>
<keyword evidence="4" id="KW-1185">Reference proteome</keyword>
<evidence type="ECO:0000259" key="2">
    <source>
        <dbReference type="Pfam" id="PF13581"/>
    </source>
</evidence>
<reference evidence="3 4" key="1">
    <citation type="submission" date="2024-06" db="EMBL/GenBank/DDBJ databases">
        <title>The Natural Products Discovery Center: Release of the First 8490 Sequenced Strains for Exploring Actinobacteria Biosynthetic Diversity.</title>
        <authorList>
            <person name="Kalkreuter E."/>
            <person name="Kautsar S.A."/>
            <person name="Yang D."/>
            <person name="Bader C.D."/>
            <person name="Teijaro C.N."/>
            <person name="Fluegel L."/>
            <person name="Davis C.M."/>
            <person name="Simpson J.R."/>
            <person name="Lauterbach L."/>
            <person name="Steele A.D."/>
            <person name="Gui C."/>
            <person name="Meng S."/>
            <person name="Li G."/>
            <person name="Viehrig K."/>
            <person name="Ye F."/>
            <person name="Su P."/>
            <person name="Kiefer A.F."/>
            <person name="Nichols A."/>
            <person name="Cepeda A.J."/>
            <person name="Yan W."/>
            <person name="Fan B."/>
            <person name="Jiang Y."/>
            <person name="Adhikari A."/>
            <person name="Zheng C.-J."/>
            <person name="Schuster L."/>
            <person name="Cowan T.M."/>
            <person name="Smanski M.J."/>
            <person name="Chevrette M.G."/>
            <person name="De Carvalho L.P.S."/>
            <person name="Shen B."/>
        </authorList>
    </citation>
    <scope>NUCLEOTIDE SEQUENCE [LARGE SCALE GENOMIC DNA]</scope>
    <source>
        <strain evidence="3 4">NPDC045974</strain>
    </source>
</reference>